<proteinExistence type="predicted"/>
<keyword evidence="1" id="KW-0802">TPR repeat</keyword>
<dbReference type="PROSITE" id="PS50005">
    <property type="entry name" value="TPR"/>
    <property type="match status" value="1"/>
</dbReference>
<evidence type="ECO:0000259" key="4">
    <source>
        <dbReference type="SMART" id="SM00460"/>
    </source>
</evidence>
<evidence type="ECO:0000256" key="3">
    <source>
        <dbReference type="SAM" id="Phobius"/>
    </source>
</evidence>
<dbReference type="Pfam" id="PF01841">
    <property type="entry name" value="Transglut_core"/>
    <property type="match status" value="1"/>
</dbReference>
<feature type="region of interest" description="Disordered" evidence="2">
    <location>
        <begin position="646"/>
        <end position="684"/>
    </location>
</feature>
<feature type="repeat" description="TPR" evidence="1">
    <location>
        <begin position="917"/>
        <end position="950"/>
    </location>
</feature>
<name>S3LSC3_9SPIR</name>
<feature type="compositionally biased region" description="Basic and acidic residues" evidence="2">
    <location>
        <begin position="659"/>
        <end position="684"/>
    </location>
</feature>
<dbReference type="Proteomes" id="UP000014605">
    <property type="component" value="Unassembled WGS sequence"/>
</dbReference>
<evidence type="ECO:0000313" key="6">
    <source>
        <dbReference type="Proteomes" id="UP000014605"/>
    </source>
</evidence>
<feature type="transmembrane region" description="Helical" evidence="3">
    <location>
        <begin position="26"/>
        <end position="47"/>
    </location>
</feature>
<dbReference type="AlphaFoldDB" id="S3LSC3"/>
<feature type="transmembrane region" description="Helical" evidence="3">
    <location>
        <begin position="59"/>
        <end position="82"/>
    </location>
</feature>
<dbReference type="SUPFAM" id="SSF48452">
    <property type="entry name" value="TPR-like"/>
    <property type="match status" value="1"/>
</dbReference>
<dbReference type="Gene3D" id="3.10.620.30">
    <property type="match status" value="1"/>
</dbReference>
<feature type="transmembrane region" description="Helical" evidence="3">
    <location>
        <begin position="569"/>
        <end position="591"/>
    </location>
</feature>
<dbReference type="HOGENOM" id="CLU_264084_0_0_12"/>
<organism evidence="5 6">
    <name type="scientific">Treponema vincentii F0403</name>
    <dbReference type="NCBI Taxonomy" id="1125702"/>
    <lineage>
        <taxon>Bacteria</taxon>
        <taxon>Pseudomonadati</taxon>
        <taxon>Spirochaetota</taxon>
        <taxon>Spirochaetia</taxon>
        <taxon>Spirochaetales</taxon>
        <taxon>Treponemataceae</taxon>
        <taxon>Treponema</taxon>
    </lineage>
</organism>
<dbReference type="SUPFAM" id="SSF54001">
    <property type="entry name" value="Cysteine proteinases"/>
    <property type="match status" value="1"/>
</dbReference>
<dbReference type="SMART" id="SM00028">
    <property type="entry name" value="TPR"/>
    <property type="match status" value="6"/>
</dbReference>
<comment type="caution">
    <text evidence="5">The sequence shown here is derived from an EMBL/GenBank/DDBJ whole genome shotgun (WGS) entry which is preliminary data.</text>
</comment>
<dbReference type="GeneID" id="301462595"/>
<dbReference type="RefSeq" id="WP_016518615.1">
    <property type="nucleotide sequence ID" value="NZ_KE332512.1"/>
</dbReference>
<sequence>MQNYSKPAAVLRICSLLLLLSVPHRYLAGILPAAALPVWGLCCTAVIHFLHRKGIRAEAAWGIGFSAALLIPACVLGVLALIPQLIADTLFLRLKLIFGLLALTAFISITSTVLFISAERWRRYEPLAAILVFSLLFFPQQHYRLTVFSHPVFAAGFAGVFMLIQTAVLCIPSGKRRRFAVFFSVFIGLTAIILALLIRTFNKSSVGNNGGLLEQKLFEFDFSQFLQLQDEVKMNTNLVMVVHVDQEYDSHLFRRMYLSGWSPQKGFYEKTAPGEPEQPLRVAGQPEELPHQPFLCRERVSQEIFTVNLDPDSLVALDYPLSVTPYTVWDTVSFKGAYKVESEILHGVPLDLITAEAPSGNPEEGLSAEALRFYTAVDSGTKELLSPIAESVTAPFALYYDKVYALLDYFREGEYRYSLRPGQAPDGDQLRYFVTESKKGYCSYFAFAYCLMLRSLGIPARVAAGFFLQPESGILNYYPVRANMAHAWVEVFFPYLGWVDVDPTTEQLAEGEMLDFSFQAGGDQFTQLLDEILLNRSSLRARHDGALSAAEAQTVAQRVSQFFNMHRGILLGIAALVLILLYGLFRAYPYLIIRFSRNNRKIILTLKRLHKHPSEAFYALTQKAKFAPACTDEDVAVAKRLYRAEKKQRQPDGAQVNEPYRKHPQTDSYDERTDMDTRRSDKQSPRGGMLLVLFLFLLPLRLFPASGADELLQKADKAVQAENWDTAAALLEEGIARYPANELFQLKLGDMYFNNGLYEPAYRRFTEGLRINRYNIKLLYGAAGAAAALNKEEEARLLLHEYLSYNPTDIFGWSTYGWLCFKTHRTDEGIKAMLDARSSYGDDGCIANALGNLYGELFDYRNAALYYRKGIELAIQNDSLYSASVYSYNKAILETEFYHFAQAEEDARNASGYFSRASGYLILGELEERKNNFDRAITYYAQSTKDNPTPLPLINLAKIYLRMGHWEQAERYIAQIERVTDYSWIANFGMSTAQFYTELYGLYQTLYEKKYAAEKIRVPESIKDAFVRSKNLTKYSALVRYYRAAFSIHNLKLAKEYTITDAGGNTHELYRNSFYYRAFQSAPFKARRYLHRAERLETSVIPQARPSYIAEKGILLRDAQLLREALETLDPVWEKELREQAAAALIGCTKKTELKTMLYQELLQSNPACFPEHGIRLPVTLTCTGSNERLRKQTEKRLAAALNKSLFTVSKSAPFVITAVCSESGVRLSLTGRDGSVYFRYDHPAPAAGKYAAAACVNRFAARLFRIHN</sequence>
<dbReference type="PANTHER" id="PTHR42736:SF1">
    <property type="entry name" value="PROTEIN-GLUTAMINE GAMMA-GLUTAMYLTRANSFERASE"/>
    <property type="match status" value="1"/>
</dbReference>
<gene>
    <name evidence="5" type="ORF">HMPREF1222_01172</name>
</gene>
<dbReference type="Gene3D" id="1.25.40.10">
    <property type="entry name" value="Tetratricopeptide repeat domain"/>
    <property type="match status" value="2"/>
</dbReference>
<protein>
    <recommendedName>
        <fullName evidence="4">Transglutaminase-like domain-containing protein</fullName>
    </recommendedName>
</protein>
<evidence type="ECO:0000256" key="2">
    <source>
        <dbReference type="SAM" id="MobiDB-lite"/>
    </source>
</evidence>
<feature type="transmembrane region" description="Helical" evidence="3">
    <location>
        <begin position="124"/>
        <end position="140"/>
    </location>
</feature>
<feature type="transmembrane region" description="Helical" evidence="3">
    <location>
        <begin position="687"/>
        <end position="704"/>
    </location>
</feature>
<keyword evidence="3" id="KW-0472">Membrane</keyword>
<reference evidence="5 6" key="1">
    <citation type="submission" date="2013-04" db="EMBL/GenBank/DDBJ databases">
        <title>The Genome Sequence of Treponema vincentii F0403.</title>
        <authorList>
            <consortium name="The Broad Institute Genomics Platform"/>
            <person name="Earl A."/>
            <person name="Ward D."/>
            <person name="Feldgarden M."/>
            <person name="Gevers D."/>
            <person name="Leonetti C."/>
            <person name="Izard J."/>
            <person name="Walker B."/>
            <person name="Young S."/>
            <person name="Zeng Q."/>
            <person name="Gargeya S."/>
            <person name="Fitzgerald M."/>
            <person name="Haas B."/>
            <person name="Abouelleil A."/>
            <person name="Allen A.W."/>
            <person name="Alvarado L."/>
            <person name="Arachchi H.M."/>
            <person name="Berlin A.M."/>
            <person name="Chapman S.B."/>
            <person name="Gainer-Dewar J."/>
            <person name="Goldberg J."/>
            <person name="Griggs A."/>
            <person name="Gujja S."/>
            <person name="Hansen M."/>
            <person name="Howarth C."/>
            <person name="Imamovic A."/>
            <person name="Ireland A."/>
            <person name="Larimer J."/>
            <person name="McCowan C."/>
            <person name="Murphy C."/>
            <person name="Pearson M."/>
            <person name="Poon T.W."/>
            <person name="Priest M."/>
            <person name="Roberts A."/>
            <person name="Saif S."/>
            <person name="Shea T."/>
            <person name="Sisk P."/>
            <person name="Sykes S."/>
            <person name="Wortman J."/>
            <person name="Nusbaum C."/>
            <person name="Birren B."/>
        </authorList>
    </citation>
    <scope>NUCLEOTIDE SEQUENCE [LARGE SCALE GENOMIC DNA]</scope>
    <source>
        <strain evidence="5 6">F0403</strain>
    </source>
</reference>
<keyword evidence="3" id="KW-1133">Transmembrane helix</keyword>
<feature type="domain" description="Transglutaminase-like" evidence="4">
    <location>
        <begin position="434"/>
        <end position="505"/>
    </location>
</feature>
<dbReference type="PATRIC" id="fig|1125702.3.peg.1220"/>
<keyword evidence="3" id="KW-0812">Transmembrane</keyword>
<evidence type="ECO:0000256" key="1">
    <source>
        <dbReference type="PROSITE-ProRule" id="PRU00339"/>
    </source>
</evidence>
<accession>S3LSC3</accession>
<feature type="transmembrane region" description="Helical" evidence="3">
    <location>
        <begin position="179"/>
        <end position="198"/>
    </location>
</feature>
<dbReference type="InterPro" id="IPR052901">
    <property type="entry name" value="Bact_TGase-like"/>
</dbReference>
<evidence type="ECO:0000313" key="5">
    <source>
        <dbReference type="EMBL" id="EPF47347.1"/>
    </source>
</evidence>
<keyword evidence="6" id="KW-1185">Reference proteome</keyword>
<dbReference type="InterPro" id="IPR011990">
    <property type="entry name" value="TPR-like_helical_dom_sf"/>
</dbReference>
<feature type="transmembrane region" description="Helical" evidence="3">
    <location>
        <begin position="152"/>
        <end position="172"/>
    </location>
</feature>
<dbReference type="EMBL" id="ATFC01000007">
    <property type="protein sequence ID" value="EPF47347.1"/>
    <property type="molecule type" value="Genomic_DNA"/>
</dbReference>
<dbReference type="InterPro" id="IPR038765">
    <property type="entry name" value="Papain-like_cys_pep_sf"/>
</dbReference>
<dbReference type="SMART" id="SM00460">
    <property type="entry name" value="TGc"/>
    <property type="match status" value="1"/>
</dbReference>
<dbReference type="PANTHER" id="PTHR42736">
    <property type="entry name" value="PROTEIN-GLUTAMINE GAMMA-GLUTAMYLTRANSFERASE"/>
    <property type="match status" value="1"/>
</dbReference>
<dbReference type="InterPro" id="IPR019734">
    <property type="entry name" value="TPR_rpt"/>
</dbReference>
<dbReference type="InterPro" id="IPR002931">
    <property type="entry name" value="Transglutaminase-like"/>
</dbReference>
<feature type="transmembrane region" description="Helical" evidence="3">
    <location>
        <begin position="94"/>
        <end position="117"/>
    </location>
</feature>